<keyword evidence="2" id="KW-0812">Transmembrane</keyword>
<evidence type="ECO:0000256" key="1">
    <source>
        <dbReference type="ARBA" id="ARBA00007430"/>
    </source>
</evidence>
<protein>
    <submittedName>
        <fullName evidence="4">Polysaccharide biosynthesis protein</fullName>
    </submittedName>
</protein>
<dbReference type="PANTHER" id="PTHR43318:SF1">
    <property type="entry name" value="POLYSACCHARIDE BIOSYNTHESIS PROTEIN EPSC-RELATED"/>
    <property type="match status" value="1"/>
</dbReference>
<dbReference type="PANTHER" id="PTHR43318">
    <property type="entry name" value="UDP-N-ACETYLGLUCOSAMINE 4,6-DEHYDRATASE"/>
    <property type="match status" value="1"/>
</dbReference>
<organism evidence="4 5">
    <name type="scientific">Sphingobium agri</name>
    <dbReference type="NCBI Taxonomy" id="2933566"/>
    <lineage>
        <taxon>Bacteria</taxon>
        <taxon>Pseudomonadati</taxon>
        <taxon>Pseudomonadota</taxon>
        <taxon>Alphaproteobacteria</taxon>
        <taxon>Sphingomonadales</taxon>
        <taxon>Sphingomonadaceae</taxon>
        <taxon>Sphingobium</taxon>
    </lineage>
</organism>
<evidence type="ECO:0000313" key="5">
    <source>
        <dbReference type="Proteomes" id="UP001203512"/>
    </source>
</evidence>
<feature type="transmembrane region" description="Helical" evidence="2">
    <location>
        <begin position="150"/>
        <end position="167"/>
    </location>
</feature>
<comment type="similarity">
    <text evidence="1">Belongs to the polysaccharide synthase family.</text>
</comment>
<evidence type="ECO:0000313" key="4">
    <source>
        <dbReference type="EMBL" id="MCK0533177.1"/>
    </source>
</evidence>
<dbReference type="Pfam" id="PF02719">
    <property type="entry name" value="Polysacc_synt_2"/>
    <property type="match status" value="1"/>
</dbReference>
<dbReference type="Gene3D" id="3.40.50.720">
    <property type="entry name" value="NAD(P)-binding Rossmann-like Domain"/>
    <property type="match status" value="2"/>
</dbReference>
<evidence type="ECO:0000256" key="2">
    <source>
        <dbReference type="SAM" id="Phobius"/>
    </source>
</evidence>
<proteinExistence type="inferred from homology"/>
<feature type="domain" description="Polysaccharide biosynthesis protein CapD-like" evidence="3">
    <location>
        <begin position="336"/>
        <end position="625"/>
    </location>
</feature>
<keyword evidence="2" id="KW-0472">Membrane</keyword>
<dbReference type="EMBL" id="JALKHS010000018">
    <property type="protein sequence ID" value="MCK0533177.1"/>
    <property type="molecule type" value="Genomic_DNA"/>
</dbReference>
<reference evidence="4 5" key="1">
    <citation type="submission" date="2022-04" db="EMBL/GenBank/DDBJ databases">
        <authorList>
            <person name="Huq M.A."/>
        </authorList>
    </citation>
    <scope>NUCLEOTIDE SEQUENCE [LARGE SCALE GENOMIC DNA]</scope>
    <source>
        <strain evidence="4 5">MAH-33</strain>
    </source>
</reference>
<evidence type="ECO:0000259" key="3">
    <source>
        <dbReference type="Pfam" id="PF02719"/>
    </source>
</evidence>
<dbReference type="SUPFAM" id="SSF51735">
    <property type="entry name" value="NAD(P)-binding Rossmann-fold domains"/>
    <property type="match status" value="1"/>
</dbReference>
<dbReference type="RefSeq" id="WP_247234252.1">
    <property type="nucleotide sequence ID" value="NZ_JALKHS010000018.1"/>
</dbReference>
<dbReference type="InterPro" id="IPR051203">
    <property type="entry name" value="Polysaccharide_Synthase-Rel"/>
</dbReference>
<gene>
    <name evidence="4" type="ORF">MU848_16425</name>
</gene>
<feature type="transmembrane region" description="Helical" evidence="2">
    <location>
        <begin position="87"/>
        <end position="106"/>
    </location>
</feature>
<keyword evidence="5" id="KW-1185">Reference proteome</keyword>
<feature type="transmembrane region" description="Helical" evidence="2">
    <location>
        <begin position="118"/>
        <end position="138"/>
    </location>
</feature>
<dbReference type="Proteomes" id="UP001203512">
    <property type="component" value="Unassembled WGS sequence"/>
</dbReference>
<dbReference type="InterPro" id="IPR036291">
    <property type="entry name" value="NAD(P)-bd_dom_sf"/>
</dbReference>
<accession>A0ABT0E1D8</accession>
<keyword evidence="2" id="KW-1133">Transmembrane helix</keyword>
<dbReference type="InterPro" id="IPR003869">
    <property type="entry name" value="Polysac_CapD-like"/>
</dbReference>
<name>A0ABT0E1D8_9SPHN</name>
<comment type="caution">
    <text evidence="4">The sequence shown here is derived from an EMBL/GenBank/DDBJ whole genome shotgun (WGS) entry which is preliminary data.</text>
</comment>
<sequence length="693" mass="75695">MDASAPPAGSDPILDDGVDLRENVPAGAPVWAILLHDLLTRPTGFPGPARFAALMLIDASLILITLLAVVMTMPGTVSTAFHDRPSLMFFFSLVAVFTLCLTGLYWRSWRFLSFGDGITLSTAVAGGAAAAWGMCLILSAKIRAAPLEAVGFALLHSALLLVAMIGVRTVRRGLREFALAHIVPPGGSHNILLLGELDWIRSLIDMLRAERTNRFNVVGALTFDSRETRLQIAGVPVLGSPDKLPQIVETLATRGLKPESLVIRGDKAMPRRSFSHLVKLADQCDLTVAHANDLQKTKDGEPRIEIKQFELADLLGRPEVSLQRNIVDRLIRGRRILVTGAGGTIGGELVRQIATFRPAEIVLLDHSEFNLYTIEMQVRDKFPEVICRPELCSIRDRAALNDVFERHQPEVVFHAAALKHVPIVEANPCEGAHTNVLGTRNVADAVCAYGALAMIQVSTDKAVNPVGVMGTTKRLGELYCQALDLIGQCDPDSPRFMTVRFGNVLGSSGSLVPLLQQQMAAGKPLTITHPDIKRYFMTVGEAVQLILQSSARAMETNIDRGTIFVLDMGEPIKIVDIARRMIRLAGLRPDIDVPIKFVGLRPGEKLYEELFDTTEEQLRSTIPGVIEASPCPVPLEKLVNAFTELASLIHAHDEDGVRDLMKELLRAPAQSTWAKTLRELTREIDLVGKAANE</sequence>
<dbReference type="CDD" id="cd05237">
    <property type="entry name" value="UDP_invert_4-6DH_SDR_e"/>
    <property type="match status" value="1"/>
</dbReference>
<feature type="transmembrane region" description="Helical" evidence="2">
    <location>
        <begin position="51"/>
        <end position="75"/>
    </location>
</feature>